<organism evidence="1 2">
    <name type="scientific">endosymbiont of Riftia pachyptila</name>
    <name type="common">vent Ph05</name>
    <dbReference type="NCBI Taxonomy" id="1048808"/>
    <lineage>
        <taxon>Bacteria</taxon>
        <taxon>Pseudomonadati</taxon>
        <taxon>Pseudomonadota</taxon>
        <taxon>Gammaproteobacteria</taxon>
        <taxon>sulfur-oxidizing symbionts</taxon>
    </lineage>
</organism>
<comment type="caution">
    <text evidence="1">The sequence shown here is derived from an EMBL/GenBank/DDBJ whole genome shotgun (WGS) entry which is preliminary data.</text>
</comment>
<sequence length="259" mass="28071">MEPTMKMRSILFPVSGVTLGLLIMVAPVAADYFKCVESGSCSGPVLLDSTSCLQGRDYHININDPGSSVVVLSIHGGRIEAKTSQIAQALADRYSWSHYGFQGHGQAACLDGLSNYRRLHITSSHFDETNAIALVASRSHSVAIHGYSSRRGYPTGTICVGGRNSAQRAAFIDYIEQNRSVFGEYELIPVDATKAGTGESCDGLSGRSRRNIVNKNASGMGLQIELHKTMRYDLVDPEPEYDALRELFYGAVHHAIANG</sequence>
<dbReference type="AlphaFoldDB" id="G2DF12"/>
<dbReference type="Proteomes" id="UP000004491">
    <property type="component" value="Unassembled WGS sequence"/>
</dbReference>
<dbReference type="Pfam" id="PF05908">
    <property type="entry name" value="Gamma_PGA_hydro"/>
    <property type="match status" value="1"/>
</dbReference>
<protein>
    <submittedName>
        <fullName evidence="1">Phage-related replication protein</fullName>
    </submittedName>
</protein>
<evidence type="ECO:0000313" key="1">
    <source>
        <dbReference type="EMBL" id="EGV50785.1"/>
    </source>
</evidence>
<name>G2DF12_9GAMM</name>
<dbReference type="InterPro" id="IPR038128">
    <property type="entry name" value="Gamma_PGA_hydro_sf"/>
</dbReference>
<dbReference type="InterPro" id="IPR008585">
    <property type="entry name" value="Gamma_PGA_hydro"/>
</dbReference>
<reference evidence="1" key="1">
    <citation type="journal article" date="2011" name="ISME J.">
        <title>The endosymbionts of the deep-sea tubeworms Riftia pachyptila and Tevnia jerichonana share an identical physiology as revealed by proteogenomic analyses.</title>
        <authorList>
            <person name="Gardebrecht A."/>
            <person name="Markert S."/>
            <person name="Felbeck H."/>
            <person name="Thuermer A."/>
            <person name="Albrecht D."/>
            <person name="Wollherr A."/>
            <person name="Kabisch J."/>
            <person name="Lehmann R."/>
            <person name="Daniel R."/>
            <person name="Liesegang H."/>
            <person name="Hecker M."/>
            <person name="Sievert S.M."/>
            <person name="Schweder T."/>
        </authorList>
    </citation>
    <scope>NUCLEOTIDE SEQUENCE [LARGE SCALE GENOMIC DNA]</scope>
</reference>
<dbReference type="EMBL" id="AFOC01000063">
    <property type="protein sequence ID" value="EGV50785.1"/>
    <property type="molecule type" value="Genomic_DNA"/>
</dbReference>
<gene>
    <name evidence="1" type="ORF">Rifp1Sym_cj00090</name>
</gene>
<keyword evidence="2" id="KW-1185">Reference proteome</keyword>
<proteinExistence type="predicted"/>
<evidence type="ECO:0000313" key="2">
    <source>
        <dbReference type="Proteomes" id="UP000004491"/>
    </source>
</evidence>
<dbReference type="Gene3D" id="3.40.630.100">
    <property type="entry name" value="Poly-gamma-glutamate hydrolase, zinc-binding motif"/>
    <property type="match status" value="1"/>
</dbReference>
<accession>G2DF12</accession>